<dbReference type="InterPro" id="IPR044888">
    <property type="entry name" value="Mediatior_Med7_sf"/>
</dbReference>
<reference evidence="12" key="1">
    <citation type="submission" date="2022-10" db="EMBL/GenBank/DDBJ databases">
        <title>Culturing micro-colonial fungi from biological soil crusts in the Mojave desert and describing Neophaeococcomyces mojavensis, and introducing the new genera and species Taxawa tesnikishii.</title>
        <authorList>
            <person name="Kurbessoian T."/>
            <person name="Stajich J.E."/>
        </authorList>
    </citation>
    <scope>NUCLEOTIDE SEQUENCE</scope>
    <source>
        <strain evidence="12">TK_1</strain>
    </source>
</reference>
<dbReference type="PANTHER" id="PTHR21428:SF11">
    <property type="entry name" value="MEDIATOR OF RNA POLYMERASE II TRANSCRIPTION SUBUNIT 7"/>
    <property type="match status" value="1"/>
</dbReference>
<evidence type="ECO:0000256" key="8">
    <source>
        <dbReference type="ARBA" id="ARBA00023242"/>
    </source>
</evidence>
<evidence type="ECO:0000313" key="13">
    <source>
        <dbReference type="Proteomes" id="UP001172684"/>
    </source>
</evidence>
<dbReference type="PANTHER" id="PTHR21428">
    <property type="entry name" value="MEDIATOR OF RNA POLYMERASE II TRANSCRIPTION SUBUNIT 7"/>
    <property type="match status" value="1"/>
</dbReference>
<accession>A0ABQ9NY28</accession>
<dbReference type="Proteomes" id="UP001172684">
    <property type="component" value="Unassembled WGS sequence"/>
</dbReference>
<evidence type="ECO:0000256" key="4">
    <source>
        <dbReference type="ARBA" id="ARBA00020631"/>
    </source>
</evidence>
<keyword evidence="13" id="KW-1185">Reference proteome</keyword>
<keyword evidence="6 10" id="KW-0010">Activator</keyword>
<evidence type="ECO:0000256" key="9">
    <source>
        <dbReference type="ARBA" id="ARBA00025687"/>
    </source>
</evidence>
<proteinExistence type="inferred from homology"/>
<name>A0ABQ9NY28_9PEZI</name>
<protein>
    <recommendedName>
        <fullName evidence="4 10">Mediator of RNA polymerase II transcription subunit 7</fullName>
    </recommendedName>
</protein>
<gene>
    <name evidence="12" type="primary">MED7</name>
    <name evidence="12" type="ORF">H2201_002466</name>
</gene>
<comment type="subcellular location">
    <subcellularLocation>
        <location evidence="1 10">Nucleus</location>
    </subcellularLocation>
</comment>
<dbReference type="Gene3D" id="6.10.140.1520">
    <property type="match status" value="1"/>
</dbReference>
<comment type="function">
    <text evidence="9">Component of the Mediator complex, a coactivator involved in the regulated transcription of nearly all RNA polymerase II-dependent genes. Mediator functions as a bridge to convey information from gene-specific regulatory proteins to the basal RNA polymerase II transcription machinery. Mediator is recruited to promoters by direct interactions with regulatory proteins and serves as a scaffold for the assembly of a functional preinitiation complex with RNA polymerase II and the general transcription factors.</text>
</comment>
<dbReference type="InterPro" id="IPR009244">
    <property type="entry name" value="Mediatior_Med7"/>
</dbReference>
<organism evidence="12 13">
    <name type="scientific">Coniosporium apollinis</name>
    <dbReference type="NCBI Taxonomy" id="61459"/>
    <lineage>
        <taxon>Eukaryota</taxon>
        <taxon>Fungi</taxon>
        <taxon>Dikarya</taxon>
        <taxon>Ascomycota</taxon>
        <taxon>Pezizomycotina</taxon>
        <taxon>Dothideomycetes</taxon>
        <taxon>Dothideomycetes incertae sedis</taxon>
        <taxon>Coniosporium</taxon>
    </lineage>
</organism>
<feature type="region of interest" description="Disordered" evidence="11">
    <location>
        <begin position="35"/>
        <end position="55"/>
    </location>
</feature>
<dbReference type="Gene3D" id="6.10.140.200">
    <property type="match status" value="1"/>
</dbReference>
<evidence type="ECO:0000256" key="10">
    <source>
        <dbReference type="RuleBase" id="RU364060"/>
    </source>
</evidence>
<evidence type="ECO:0000256" key="5">
    <source>
        <dbReference type="ARBA" id="ARBA00023015"/>
    </source>
</evidence>
<keyword evidence="5 10" id="KW-0805">Transcription regulation</keyword>
<dbReference type="InterPro" id="IPR037212">
    <property type="entry name" value="Med7/Med21-like"/>
</dbReference>
<evidence type="ECO:0000256" key="11">
    <source>
        <dbReference type="SAM" id="MobiDB-lite"/>
    </source>
</evidence>
<sequence length="253" mass="28712">MADEQDEGIGSTFPVPPPFCKHFTTDNLARLKELRENAQGEGSGAETSEPGTSSLRRVLDLPPELRFLIPPEPPTDGKWRNFGGQYDLSDPLPSLNDLQLYPSGPDEDPLTIPSEWTLDRAFYLKKIAKSILLNFLELVGTLSINPDQFEEKTQDLRVLFINAHHLINQYRPHQARETLILMMEEQVERTRAQVEGVRRMKGVIDGLLKEMGNDGPNATRDMASGDKDQMSWEEEWRDGQRAIWQALDEELAV</sequence>
<evidence type="ECO:0000256" key="6">
    <source>
        <dbReference type="ARBA" id="ARBA00023159"/>
    </source>
</evidence>
<feature type="region of interest" description="Disordered" evidence="11">
    <location>
        <begin position="1"/>
        <end position="20"/>
    </location>
</feature>
<comment type="subunit">
    <text evidence="3 10">Component of the Mediator complex.</text>
</comment>
<keyword evidence="7 10" id="KW-0804">Transcription</keyword>
<evidence type="ECO:0000313" key="12">
    <source>
        <dbReference type="EMBL" id="KAJ9667265.1"/>
    </source>
</evidence>
<evidence type="ECO:0000256" key="1">
    <source>
        <dbReference type="ARBA" id="ARBA00004123"/>
    </source>
</evidence>
<evidence type="ECO:0000256" key="2">
    <source>
        <dbReference type="ARBA" id="ARBA00009994"/>
    </source>
</evidence>
<comment type="similarity">
    <text evidence="2 10">Belongs to the Mediator complex subunit 7 family.</text>
</comment>
<dbReference type="SUPFAM" id="SSF140718">
    <property type="entry name" value="Mediator hinge subcomplex-like"/>
    <property type="match status" value="1"/>
</dbReference>
<evidence type="ECO:0000256" key="3">
    <source>
        <dbReference type="ARBA" id="ARBA00011837"/>
    </source>
</evidence>
<dbReference type="EMBL" id="JAPDRL010000013">
    <property type="protein sequence ID" value="KAJ9667265.1"/>
    <property type="molecule type" value="Genomic_DNA"/>
</dbReference>
<evidence type="ECO:0000256" key="7">
    <source>
        <dbReference type="ARBA" id="ARBA00023163"/>
    </source>
</evidence>
<feature type="compositionally biased region" description="Polar residues" evidence="11">
    <location>
        <begin position="45"/>
        <end position="55"/>
    </location>
</feature>
<dbReference type="Pfam" id="PF05983">
    <property type="entry name" value="Med7"/>
    <property type="match status" value="1"/>
</dbReference>
<keyword evidence="8 10" id="KW-0539">Nucleus</keyword>
<comment type="caution">
    <text evidence="12">The sequence shown here is derived from an EMBL/GenBank/DDBJ whole genome shotgun (WGS) entry which is preliminary data.</text>
</comment>